<dbReference type="KEGG" id="psn:Pedsa_3209"/>
<dbReference type="InterPro" id="IPR054297">
    <property type="entry name" value="DUF7033"/>
</dbReference>
<protein>
    <recommendedName>
        <fullName evidence="1">DUF7033 domain-containing protein</fullName>
    </recommendedName>
</protein>
<evidence type="ECO:0000313" key="3">
    <source>
        <dbReference type="Proteomes" id="UP000000310"/>
    </source>
</evidence>
<gene>
    <name evidence="2" type="ordered locus">Pedsa_3209</name>
</gene>
<dbReference type="OrthoDB" id="5573484at2"/>
<organism evidence="2 3">
    <name type="scientific">Pseudopedobacter saltans (strain ATCC 51119 / DSM 12145 / JCM 21818 / CCUG 39354 / LMG 10337 / NBRC 100064 / NCIMB 13643)</name>
    <name type="common">Pedobacter saltans</name>
    <dbReference type="NCBI Taxonomy" id="762903"/>
    <lineage>
        <taxon>Bacteria</taxon>
        <taxon>Pseudomonadati</taxon>
        <taxon>Bacteroidota</taxon>
        <taxon>Sphingobacteriia</taxon>
        <taxon>Sphingobacteriales</taxon>
        <taxon>Sphingobacteriaceae</taxon>
        <taxon>Pseudopedobacter</taxon>
    </lineage>
</organism>
<accession>F0SBB8</accession>
<reference evidence="3" key="2">
    <citation type="submission" date="2011-02" db="EMBL/GenBank/DDBJ databases">
        <title>The complete genome of Pedobacter saltans DSM 12145.</title>
        <authorList>
            <consortium name="US DOE Joint Genome Institute (JGI-PGF)"/>
            <person name="Lucas S."/>
            <person name="Copeland A."/>
            <person name="Lapidus A."/>
            <person name="Bruce D."/>
            <person name="Goodwin L."/>
            <person name="Pitluck S."/>
            <person name="Kyrpides N."/>
            <person name="Mavromatis K."/>
            <person name="Pagani I."/>
            <person name="Ivanova N."/>
            <person name="Ovchinnikova G."/>
            <person name="Lu M."/>
            <person name="Detter J.C."/>
            <person name="Han C."/>
            <person name="Land M."/>
            <person name="Hauser L."/>
            <person name="Markowitz V."/>
            <person name="Cheng J.-F."/>
            <person name="Hugenholtz P."/>
            <person name="Woyke T."/>
            <person name="Wu D."/>
            <person name="Tindall B."/>
            <person name="Pomrenke H.G."/>
            <person name="Brambilla E."/>
            <person name="Klenk H.-P."/>
            <person name="Eisen J.A."/>
        </authorList>
    </citation>
    <scope>NUCLEOTIDE SEQUENCE [LARGE SCALE GENOMIC DNA]</scope>
    <source>
        <strain evidence="3">ATCC 51119 / DSM 12145 / JCM 21818 / LMG 10337 / NBRC 100064 / NCIMB 13643</strain>
    </source>
</reference>
<reference evidence="2 3" key="1">
    <citation type="journal article" date="2011" name="Stand. Genomic Sci.">
        <title>Complete genome sequence of the gliding, heparinolytic Pedobacter saltans type strain (113).</title>
        <authorList>
            <person name="Liolios K."/>
            <person name="Sikorski J."/>
            <person name="Lu M."/>
            <person name="Nolan M."/>
            <person name="Lapidus A."/>
            <person name="Lucas S."/>
            <person name="Hammon N."/>
            <person name="Deshpande S."/>
            <person name="Cheng J.F."/>
            <person name="Tapia R."/>
            <person name="Han C."/>
            <person name="Goodwin L."/>
            <person name="Pitluck S."/>
            <person name="Huntemann M."/>
            <person name="Ivanova N."/>
            <person name="Pagani I."/>
            <person name="Mavromatis K."/>
            <person name="Ovchinikova G."/>
            <person name="Pati A."/>
            <person name="Chen A."/>
            <person name="Palaniappan K."/>
            <person name="Land M."/>
            <person name="Hauser L."/>
            <person name="Brambilla E.M."/>
            <person name="Kotsyurbenko O."/>
            <person name="Rohde M."/>
            <person name="Tindall B.J."/>
            <person name="Abt B."/>
            <person name="Goker M."/>
            <person name="Detter J.C."/>
            <person name="Woyke T."/>
            <person name="Bristow J."/>
            <person name="Eisen J.A."/>
            <person name="Markowitz V."/>
            <person name="Hugenholtz P."/>
            <person name="Klenk H.P."/>
            <person name="Kyrpides N.C."/>
        </authorList>
    </citation>
    <scope>NUCLEOTIDE SEQUENCE [LARGE SCALE GENOMIC DNA]</scope>
    <source>
        <strain evidence="3">ATCC 51119 / DSM 12145 / JCM 21818 / LMG 10337 / NBRC 100064 / NCIMB 13643</strain>
    </source>
</reference>
<dbReference type="RefSeq" id="WP_013634230.1">
    <property type="nucleotide sequence ID" value="NC_015177.1"/>
</dbReference>
<dbReference type="Proteomes" id="UP000000310">
    <property type="component" value="Chromosome"/>
</dbReference>
<sequence>MSLLIYTNNINPRKAYLFQFFFEEILGVDFECTAEESVFVNSDRPKLNYSERDLGCGLWIKEYGLLQQFQEISEQDIRVVAFDTYKAPFAVGEGDLPFDLFSASFYLLSRYEEYLSKEKDQYGRFHGKQSLAYKSGFLRKPVVDEWAFQLLNLLKKKYPLLENKKRSFRFQPTLDIDMPYYLRSEGLIRRLLKSVKLLLKGNLKFIYRDPFNVYADVKEWDEKYRIQTLYFLLMGNKHQLDNPTHLNKQPFIKLISQLDPESIGLHPSFQSNSDISELEKEKQILESLVGEKITRSRQHYLMLTLPASYRNLLDNGIKEDYTMAFADEAGFRAGTCSPFFWYDLSREKITDLKVYPTAVMDQTLKRYQKFSVEDAKRGIFSLIDSVKNVNGTFISLWHNESIGDFGQWKDWKIVYIELLEYASTLD</sequence>
<dbReference type="Pfam" id="PF23019">
    <property type="entry name" value="DUF7033"/>
    <property type="match status" value="1"/>
</dbReference>
<name>F0SBB8_PSESL</name>
<dbReference type="AlphaFoldDB" id="F0SBB8"/>
<keyword evidence="3" id="KW-1185">Reference proteome</keyword>
<dbReference type="eggNOG" id="COG0726">
    <property type="taxonomic scope" value="Bacteria"/>
</dbReference>
<evidence type="ECO:0000313" key="2">
    <source>
        <dbReference type="EMBL" id="ADY53745.1"/>
    </source>
</evidence>
<dbReference type="EMBL" id="CP002545">
    <property type="protein sequence ID" value="ADY53745.1"/>
    <property type="molecule type" value="Genomic_DNA"/>
</dbReference>
<proteinExistence type="predicted"/>
<feature type="domain" description="DUF7033" evidence="1">
    <location>
        <begin position="96"/>
        <end position="182"/>
    </location>
</feature>
<evidence type="ECO:0000259" key="1">
    <source>
        <dbReference type="Pfam" id="PF23019"/>
    </source>
</evidence>
<dbReference type="STRING" id="762903.Pedsa_3209"/>
<dbReference type="CDD" id="cd10931">
    <property type="entry name" value="CE4_u7"/>
    <property type="match status" value="1"/>
</dbReference>
<dbReference type="HOGENOM" id="CLU_046673_1_0_10"/>